<dbReference type="PIRSF" id="PIRSF018266">
    <property type="entry name" value="FecR"/>
    <property type="match status" value="1"/>
</dbReference>
<accession>A0A365XPM5</accession>
<dbReference type="Gene3D" id="2.60.120.1440">
    <property type="match status" value="1"/>
</dbReference>
<evidence type="ECO:0000259" key="2">
    <source>
        <dbReference type="Pfam" id="PF04773"/>
    </source>
</evidence>
<keyword evidence="1" id="KW-0472">Membrane</keyword>
<proteinExistence type="predicted"/>
<dbReference type="PANTHER" id="PTHR30273:SF2">
    <property type="entry name" value="PROTEIN FECR"/>
    <property type="match status" value="1"/>
</dbReference>
<dbReference type="GO" id="GO:0016989">
    <property type="term" value="F:sigma factor antagonist activity"/>
    <property type="evidence" value="ECO:0007669"/>
    <property type="project" value="TreeGrafter"/>
</dbReference>
<organism evidence="3 4">
    <name type="scientific">Chitinophaga flava</name>
    <dbReference type="NCBI Taxonomy" id="2259036"/>
    <lineage>
        <taxon>Bacteria</taxon>
        <taxon>Pseudomonadati</taxon>
        <taxon>Bacteroidota</taxon>
        <taxon>Chitinophagia</taxon>
        <taxon>Chitinophagales</taxon>
        <taxon>Chitinophagaceae</taxon>
        <taxon>Chitinophaga</taxon>
    </lineage>
</organism>
<feature type="transmembrane region" description="Helical" evidence="1">
    <location>
        <begin position="74"/>
        <end position="92"/>
    </location>
</feature>
<keyword evidence="4" id="KW-1185">Reference proteome</keyword>
<sequence length="358" mass="39744">MENLVNIYQLMTEKKAGIISASDEALLEAYIEEVPRVREMWEVIESGKQLTGNAPWRNTYSIVDPQEKKKSLQWGIAIGLILSLATAGWYLIHKSDSNIVFMHPINVSPAIALELADGSTRSLTDNTTAIYIGEQKLSLQPGTLSLESANNLPSGVNTLCIPNDNHYKVILSDGSEIWVNSASQIQFPFAFNDNTREITLCGEAYFKIATNARQPFMLHLPNSTIQVLGTSFNVNAYDRNNIRVSLTDGALRMIAGRQNVLLKPGQQAIYSENTRSLRIEPCEANEAAAWHRKQYYFSSVTLAGLKTVAFRRYGRHGVIDTFPATQRVFTESASGDKLPAGMLLPVPLHQDDSARLLQ</sequence>
<keyword evidence="1" id="KW-1133">Transmembrane helix</keyword>
<dbReference type="PANTHER" id="PTHR30273">
    <property type="entry name" value="PERIPLASMIC SIGNAL SENSOR AND SIGMA FACTOR ACTIVATOR FECR-RELATED"/>
    <property type="match status" value="1"/>
</dbReference>
<dbReference type="InterPro" id="IPR012373">
    <property type="entry name" value="Ferrdict_sens_TM"/>
</dbReference>
<dbReference type="Proteomes" id="UP000253410">
    <property type="component" value="Unassembled WGS sequence"/>
</dbReference>
<protein>
    <recommendedName>
        <fullName evidence="2">FecR protein domain-containing protein</fullName>
    </recommendedName>
</protein>
<evidence type="ECO:0000256" key="1">
    <source>
        <dbReference type="SAM" id="Phobius"/>
    </source>
</evidence>
<comment type="caution">
    <text evidence="3">The sequence shown here is derived from an EMBL/GenBank/DDBJ whole genome shotgun (WGS) entry which is preliminary data.</text>
</comment>
<dbReference type="EMBL" id="QFFJ01000003">
    <property type="protein sequence ID" value="RBL88068.1"/>
    <property type="molecule type" value="Genomic_DNA"/>
</dbReference>
<evidence type="ECO:0000313" key="4">
    <source>
        <dbReference type="Proteomes" id="UP000253410"/>
    </source>
</evidence>
<reference evidence="3 4" key="1">
    <citation type="submission" date="2018-05" db="EMBL/GenBank/DDBJ databases">
        <title>Chitinophaga sp. K3CV102501T nov., isolated from isolated from a monsoon evergreen broad-leaved forest soil.</title>
        <authorList>
            <person name="Lv Y."/>
        </authorList>
    </citation>
    <scope>NUCLEOTIDE SEQUENCE [LARGE SCALE GENOMIC DNA]</scope>
    <source>
        <strain evidence="3 4">GDMCC 1.1325</strain>
    </source>
</reference>
<evidence type="ECO:0000313" key="3">
    <source>
        <dbReference type="EMBL" id="RBL88068.1"/>
    </source>
</evidence>
<feature type="domain" description="FecR protein" evidence="2">
    <location>
        <begin position="164"/>
        <end position="251"/>
    </location>
</feature>
<gene>
    <name evidence="3" type="ORF">DF182_31565</name>
</gene>
<keyword evidence="1" id="KW-0812">Transmembrane</keyword>
<dbReference type="AlphaFoldDB" id="A0A365XPM5"/>
<dbReference type="InterPro" id="IPR006860">
    <property type="entry name" value="FecR"/>
</dbReference>
<dbReference type="Pfam" id="PF04773">
    <property type="entry name" value="FecR"/>
    <property type="match status" value="1"/>
</dbReference>
<name>A0A365XPM5_9BACT</name>